<dbReference type="EnsemblMetazoa" id="Aqu2.1.18335_001">
    <property type="protein sequence ID" value="Aqu2.1.18335_001"/>
    <property type="gene ID" value="Aqu2.1.18335"/>
</dbReference>
<accession>A0A1X7TTW2</accession>
<sequence length="56" mass="6325">MDTNSPPEKRRRLSLSKKPDSWFVFASTEALEIASKKAIPKNTTVALNYAVRLFEA</sequence>
<evidence type="ECO:0000313" key="1">
    <source>
        <dbReference type="EnsemblMetazoa" id="Aqu2.1.18335_001"/>
    </source>
</evidence>
<proteinExistence type="predicted"/>
<protein>
    <submittedName>
        <fullName evidence="1">Uncharacterized protein</fullName>
    </submittedName>
</protein>
<organism evidence="1">
    <name type="scientific">Amphimedon queenslandica</name>
    <name type="common">Sponge</name>
    <dbReference type="NCBI Taxonomy" id="400682"/>
    <lineage>
        <taxon>Eukaryota</taxon>
        <taxon>Metazoa</taxon>
        <taxon>Porifera</taxon>
        <taxon>Demospongiae</taxon>
        <taxon>Heteroscleromorpha</taxon>
        <taxon>Haplosclerida</taxon>
        <taxon>Niphatidae</taxon>
        <taxon>Amphimedon</taxon>
    </lineage>
</organism>
<name>A0A1X7TTW2_AMPQE</name>
<dbReference type="AlphaFoldDB" id="A0A1X7TTW2"/>
<dbReference type="InParanoid" id="A0A1X7TTW2"/>
<reference evidence="1" key="1">
    <citation type="submission" date="2017-05" db="UniProtKB">
        <authorList>
            <consortium name="EnsemblMetazoa"/>
        </authorList>
    </citation>
    <scope>IDENTIFICATION</scope>
</reference>